<feature type="region of interest" description="Disordered" evidence="1">
    <location>
        <begin position="1"/>
        <end position="61"/>
    </location>
</feature>
<evidence type="ECO:0000256" key="1">
    <source>
        <dbReference type="SAM" id="MobiDB-lite"/>
    </source>
</evidence>
<reference evidence="2" key="2">
    <citation type="submission" date="2025-09" db="UniProtKB">
        <authorList>
            <consortium name="Ensembl"/>
        </authorList>
    </citation>
    <scope>IDENTIFICATION</scope>
</reference>
<protein>
    <submittedName>
        <fullName evidence="2">Uncharacterized protein</fullName>
    </submittedName>
</protein>
<evidence type="ECO:0000313" key="2">
    <source>
        <dbReference type="Ensembl" id="ENSPSTP00000021858.1"/>
    </source>
</evidence>
<organism evidence="2 3">
    <name type="scientific">Pavo cristatus</name>
    <name type="common">Indian peafowl</name>
    <name type="synonym">Blue peafowl</name>
    <dbReference type="NCBI Taxonomy" id="9049"/>
    <lineage>
        <taxon>Eukaryota</taxon>
        <taxon>Metazoa</taxon>
        <taxon>Chordata</taxon>
        <taxon>Craniata</taxon>
        <taxon>Vertebrata</taxon>
        <taxon>Euteleostomi</taxon>
        <taxon>Archelosauria</taxon>
        <taxon>Archosauria</taxon>
        <taxon>Dinosauria</taxon>
        <taxon>Saurischia</taxon>
        <taxon>Theropoda</taxon>
        <taxon>Coelurosauria</taxon>
        <taxon>Aves</taxon>
        <taxon>Neognathae</taxon>
        <taxon>Galloanserae</taxon>
        <taxon>Galliformes</taxon>
        <taxon>Phasianidae</taxon>
        <taxon>Phasianinae</taxon>
        <taxon>Pavo</taxon>
    </lineage>
</organism>
<sequence length="61" mass="6533">MEVLARDSQPGEPEGFKAELKKADGRENKRKRETVSGGRKAGDSRGRRGPRAEIAAGPSPS</sequence>
<reference evidence="2" key="1">
    <citation type="submission" date="2025-08" db="UniProtKB">
        <authorList>
            <consortium name="Ensembl"/>
        </authorList>
    </citation>
    <scope>IDENTIFICATION</scope>
</reference>
<dbReference type="AlphaFoldDB" id="A0A8C9FXG0"/>
<dbReference type="Ensembl" id="ENSPSTT00000022950.1">
    <property type="protein sequence ID" value="ENSPSTP00000021858.1"/>
    <property type="gene ID" value="ENSPSTG00000016001.1"/>
</dbReference>
<feature type="compositionally biased region" description="Basic and acidic residues" evidence="1">
    <location>
        <begin position="14"/>
        <end position="27"/>
    </location>
</feature>
<evidence type="ECO:0000313" key="3">
    <source>
        <dbReference type="Proteomes" id="UP000694428"/>
    </source>
</evidence>
<proteinExistence type="predicted"/>
<name>A0A8C9FXG0_PAVCR</name>
<keyword evidence="3" id="KW-1185">Reference proteome</keyword>
<dbReference type="Proteomes" id="UP000694428">
    <property type="component" value="Unplaced"/>
</dbReference>
<accession>A0A8C9FXG0</accession>